<evidence type="ECO:0000313" key="1">
    <source>
        <dbReference type="EMBL" id="KIJ46326.1"/>
    </source>
</evidence>
<keyword evidence="1" id="KW-0808">Transferase</keyword>
<evidence type="ECO:0000313" key="2">
    <source>
        <dbReference type="Proteomes" id="UP000054279"/>
    </source>
</evidence>
<accession>A0A0C9W4K8</accession>
<dbReference type="OrthoDB" id="3266493at2759"/>
<protein>
    <submittedName>
        <fullName evidence="1">Glycosyltransferase family 1 protein</fullName>
    </submittedName>
</protein>
<reference evidence="1 2" key="1">
    <citation type="submission" date="2014-06" db="EMBL/GenBank/DDBJ databases">
        <title>Evolutionary Origins and Diversification of the Mycorrhizal Mutualists.</title>
        <authorList>
            <consortium name="DOE Joint Genome Institute"/>
            <consortium name="Mycorrhizal Genomics Consortium"/>
            <person name="Kohler A."/>
            <person name="Kuo A."/>
            <person name="Nagy L.G."/>
            <person name="Floudas D."/>
            <person name="Copeland A."/>
            <person name="Barry K.W."/>
            <person name="Cichocki N."/>
            <person name="Veneault-Fourrey C."/>
            <person name="LaButti K."/>
            <person name="Lindquist E.A."/>
            <person name="Lipzen A."/>
            <person name="Lundell T."/>
            <person name="Morin E."/>
            <person name="Murat C."/>
            <person name="Riley R."/>
            <person name="Ohm R."/>
            <person name="Sun H."/>
            <person name="Tunlid A."/>
            <person name="Henrissat B."/>
            <person name="Grigoriev I.V."/>
            <person name="Hibbett D.S."/>
            <person name="Martin F."/>
        </authorList>
    </citation>
    <scope>NUCLEOTIDE SEQUENCE [LARGE SCALE GENOMIC DNA]</scope>
    <source>
        <strain evidence="1 2">SS14</strain>
    </source>
</reference>
<gene>
    <name evidence="1" type="ORF">M422DRAFT_250374</name>
</gene>
<dbReference type="EMBL" id="KN837108">
    <property type="protein sequence ID" value="KIJ46326.1"/>
    <property type="molecule type" value="Genomic_DNA"/>
</dbReference>
<dbReference type="Proteomes" id="UP000054279">
    <property type="component" value="Unassembled WGS sequence"/>
</dbReference>
<dbReference type="AlphaFoldDB" id="A0A0C9W4K8"/>
<proteinExistence type="predicted"/>
<keyword evidence="2" id="KW-1185">Reference proteome</keyword>
<sequence>MTIKEHIVFFSVSGWGHTRALIAFAYRIVQQKPDVGITIFSSGNIIDKTEIELTRYFAAGDVSKNNIRQKIPTHSSFILTPLELAYTPISRYLGGKVSPVLAQERFTNRGLNLRSWYQM</sequence>
<organism evidence="1 2">
    <name type="scientific">Sphaerobolus stellatus (strain SS14)</name>
    <dbReference type="NCBI Taxonomy" id="990650"/>
    <lineage>
        <taxon>Eukaryota</taxon>
        <taxon>Fungi</taxon>
        <taxon>Dikarya</taxon>
        <taxon>Basidiomycota</taxon>
        <taxon>Agaricomycotina</taxon>
        <taxon>Agaricomycetes</taxon>
        <taxon>Phallomycetidae</taxon>
        <taxon>Geastrales</taxon>
        <taxon>Sphaerobolaceae</taxon>
        <taxon>Sphaerobolus</taxon>
    </lineage>
</organism>
<dbReference type="GO" id="GO:0016740">
    <property type="term" value="F:transferase activity"/>
    <property type="evidence" value="ECO:0007669"/>
    <property type="project" value="UniProtKB-KW"/>
</dbReference>
<name>A0A0C9W4K8_SPHS4</name>
<dbReference type="HOGENOM" id="CLU_2062955_0_0_1"/>